<dbReference type="EMBL" id="JWZX01002767">
    <property type="protein sequence ID" value="KOO27082.1"/>
    <property type="molecule type" value="Genomic_DNA"/>
</dbReference>
<keyword evidence="3" id="KW-1185">Reference proteome</keyword>
<feature type="region of interest" description="Disordered" evidence="1">
    <location>
        <begin position="1"/>
        <end position="41"/>
    </location>
</feature>
<evidence type="ECO:0000313" key="2">
    <source>
        <dbReference type="EMBL" id="KOO27082.1"/>
    </source>
</evidence>
<dbReference type="Proteomes" id="UP000037460">
    <property type="component" value="Unassembled WGS sequence"/>
</dbReference>
<sequence length="364" mass="42565">MPRREGDPPPSEPASWAEAIKQYHKEKKTRPRPDEEYKRPEYITQFQKTREAVEYHPILQTFRDGARESDARQHEASARVKQINAARDRQIAQEQPFDILTFANKRASLPQPKPVGATDMMKPFDTTAERPTFRHPLDSCYQFNILTNLPLSEQHYAEPKLRPNVREPLPTTLTGVEVRKPRLQNKSQLPRDFDILSNRYVEGHEAKVRLEREIQRGIACQKFWETHDYEPLAGHFVDPDKEAAYQDMIAMELEKQPLKQFNRLPPNLQRGEGFVYDITTHQVKNEELYHKESEKQARKTERDALSWSRAEQQRNHGLERAELGERRAVNRQSHQRYIYMSASVPAPRSTASSISKLAEYEARE</sequence>
<comment type="caution">
    <text evidence="2">The sequence shown here is derived from an EMBL/GenBank/DDBJ whole genome shotgun (WGS) entry which is preliminary data.</text>
</comment>
<proteinExistence type="predicted"/>
<evidence type="ECO:0000256" key="1">
    <source>
        <dbReference type="SAM" id="MobiDB-lite"/>
    </source>
</evidence>
<dbReference type="AlphaFoldDB" id="A0A0M0JL94"/>
<feature type="region of interest" description="Disordered" evidence="1">
    <location>
        <begin position="288"/>
        <end position="364"/>
    </location>
</feature>
<protein>
    <submittedName>
        <fullName evidence="2">Uncharacterized protein</fullName>
    </submittedName>
</protein>
<feature type="compositionally biased region" description="Basic and acidic residues" evidence="1">
    <location>
        <begin position="311"/>
        <end position="328"/>
    </location>
</feature>
<evidence type="ECO:0000313" key="3">
    <source>
        <dbReference type="Proteomes" id="UP000037460"/>
    </source>
</evidence>
<accession>A0A0M0JL94</accession>
<name>A0A0M0JL94_9EUKA</name>
<dbReference type="OrthoDB" id="60284at2759"/>
<feature type="compositionally biased region" description="Basic and acidic residues" evidence="1">
    <location>
        <begin position="288"/>
        <end position="304"/>
    </location>
</feature>
<feature type="compositionally biased region" description="Basic and acidic residues" evidence="1">
    <location>
        <begin position="31"/>
        <end position="41"/>
    </location>
</feature>
<gene>
    <name evidence="2" type="ORF">Ctob_008152</name>
</gene>
<organism evidence="2 3">
    <name type="scientific">Chrysochromulina tobinii</name>
    <dbReference type="NCBI Taxonomy" id="1460289"/>
    <lineage>
        <taxon>Eukaryota</taxon>
        <taxon>Haptista</taxon>
        <taxon>Haptophyta</taxon>
        <taxon>Prymnesiophyceae</taxon>
        <taxon>Prymnesiales</taxon>
        <taxon>Chrysochromulinaceae</taxon>
        <taxon>Chrysochromulina</taxon>
    </lineage>
</organism>
<reference evidence="3" key="1">
    <citation type="journal article" date="2015" name="PLoS Genet.">
        <title>Genome Sequence and Transcriptome Analyses of Chrysochromulina tobin: Metabolic Tools for Enhanced Algal Fitness in the Prominent Order Prymnesiales (Haptophyceae).</title>
        <authorList>
            <person name="Hovde B.T."/>
            <person name="Deodato C.R."/>
            <person name="Hunsperger H.M."/>
            <person name="Ryken S.A."/>
            <person name="Yost W."/>
            <person name="Jha R.K."/>
            <person name="Patterson J."/>
            <person name="Monnat R.J. Jr."/>
            <person name="Barlow S.B."/>
            <person name="Starkenburg S.R."/>
            <person name="Cattolico R.A."/>
        </authorList>
    </citation>
    <scope>NUCLEOTIDE SEQUENCE</scope>
    <source>
        <strain evidence="3">CCMP291</strain>
    </source>
</reference>